<keyword evidence="5 7" id="KW-0472">Membrane</keyword>
<sequence>MKLSLMLLKHRILFVCSIVCVLAISIIINISSSVLTQSVLQYKWKRGISSYGNFSCGINDISKKDKAIVLQNYSHKDIGIFETYQNIEFHDLIVTLGYVDKSFREITDVKLLSGRFPKNRDEIVVENFIANMLGDSDIIEVDNNNEIIQLKVVGIIENYSSGLSIPTGKANIGNVYPNIICNENNYFKSETFNQSLLINLEEVIDSKTSYVKNTINIYNAIENIGLSTDQIFLNDNLLNKGLVGCKEIWNYSLFFSFIIAIITASFLYIILVIFYKDYRKKLSILNICGQEFKKLLSVVKQQLFLFYLIGNVFGILMGYGIINIMQMHLNFTISYKSGITIANLFWLEINFLCVMLLILRKHKKEIVHYSLAENLRFKNRKSNIASSETKPANKNILKKIKSLNPTYILLFFAVFIISYLSLYIRGMTIYSNPNIPDYQFFSKEVEESEVVNGFTIENSPEKYILENDVKKLQQYRSYITYDLYPDFNSYTILFNKNEIPDYFEKWNSMYTNPDTSYDESIIKKNWPEEFNNLTPVNNVDFIVADNALLKDIIQQYELTIPISQLRNGTDIILFLPEKIQHKNFLVGDSIKIGGISQYENQVIGKQFVFNIAEIVNKPYRIETDYTIQKRDNIVVFLSEDVAKKSNLFKGYSSVSIRLKENIPDRIRNDINNLMYEMANKIQGGGLYSKEEILMDEKIFTTYNKILSFILMTINLLLGSIMVIIMIYQVIKKNLRTYGILRVLGLSFKKNILYLWKSG</sequence>
<dbReference type="Pfam" id="PF02687">
    <property type="entry name" value="FtsX"/>
    <property type="match status" value="1"/>
</dbReference>
<feature type="transmembrane region" description="Helical" evidence="7">
    <location>
        <begin position="12"/>
        <end position="31"/>
    </location>
</feature>
<reference evidence="9 10" key="1">
    <citation type="journal article" date="2021" name="Sci. Rep.">
        <title>The distribution of antibiotic resistance genes in chicken gut microbiota commensals.</title>
        <authorList>
            <person name="Juricova H."/>
            <person name="Matiasovicova J."/>
            <person name="Kubasova T."/>
            <person name="Cejkova D."/>
            <person name="Rychlik I."/>
        </authorList>
    </citation>
    <scope>NUCLEOTIDE SEQUENCE [LARGE SCALE GENOMIC DNA]</scope>
    <source>
        <strain evidence="9 10">An770</strain>
    </source>
</reference>
<evidence type="ECO:0000256" key="6">
    <source>
        <dbReference type="ARBA" id="ARBA00038076"/>
    </source>
</evidence>
<evidence type="ECO:0000313" key="10">
    <source>
        <dbReference type="Proteomes" id="UP000775686"/>
    </source>
</evidence>
<keyword evidence="2" id="KW-1003">Cell membrane</keyword>
<evidence type="ECO:0000256" key="1">
    <source>
        <dbReference type="ARBA" id="ARBA00004651"/>
    </source>
</evidence>
<accession>A0ABS2ELY7</accession>
<keyword evidence="3 7" id="KW-0812">Transmembrane</keyword>
<feature type="transmembrane region" description="Helical" evidence="7">
    <location>
        <begin position="337"/>
        <end position="359"/>
    </location>
</feature>
<organism evidence="9 10">
    <name type="scientific">Drancourtella massiliensis</name>
    <dbReference type="NCBI Taxonomy" id="1632013"/>
    <lineage>
        <taxon>Bacteria</taxon>
        <taxon>Bacillati</taxon>
        <taxon>Bacillota</taxon>
        <taxon>Clostridia</taxon>
        <taxon>Eubacteriales</taxon>
        <taxon>Oscillospiraceae</taxon>
        <taxon>Drancourtella</taxon>
    </lineage>
</organism>
<dbReference type="RefSeq" id="WP_204864775.1">
    <property type="nucleotide sequence ID" value="NZ_JACJKH010000047.1"/>
</dbReference>
<evidence type="ECO:0000256" key="5">
    <source>
        <dbReference type="ARBA" id="ARBA00023136"/>
    </source>
</evidence>
<evidence type="ECO:0000256" key="4">
    <source>
        <dbReference type="ARBA" id="ARBA00022989"/>
    </source>
</evidence>
<comment type="similarity">
    <text evidence="6">Belongs to the ABC-4 integral membrane protein family.</text>
</comment>
<dbReference type="InterPro" id="IPR050250">
    <property type="entry name" value="Macrolide_Exporter_MacB"/>
</dbReference>
<evidence type="ECO:0000256" key="7">
    <source>
        <dbReference type="SAM" id="Phobius"/>
    </source>
</evidence>
<feature type="transmembrane region" description="Helical" evidence="7">
    <location>
        <begin position="303"/>
        <end position="325"/>
    </location>
</feature>
<evidence type="ECO:0000259" key="8">
    <source>
        <dbReference type="Pfam" id="PF02687"/>
    </source>
</evidence>
<gene>
    <name evidence="9" type="ORF">H6A32_15295</name>
</gene>
<dbReference type="EMBL" id="JACJKH010000047">
    <property type="protein sequence ID" value="MBM6745628.1"/>
    <property type="molecule type" value="Genomic_DNA"/>
</dbReference>
<proteinExistence type="inferred from homology"/>
<comment type="subcellular location">
    <subcellularLocation>
        <location evidence="1">Cell membrane</location>
        <topology evidence="1">Multi-pass membrane protein</topology>
    </subcellularLocation>
</comment>
<dbReference type="Proteomes" id="UP000775686">
    <property type="component" value="Unassembled WGS sequence"/>
</dbReference>
<keyword evidence="10" id="KW-1185">Reference proteome</keyword>
<protein>
    <recommendedName>
        <fullName evidence="8">ABC3 transporter permease C-terminal domain-containing protein</fullName>
    </recommendedName>
</protein>
<name>A0ABS2ELY7_9FIRM</name>
<dbReference type="PANTHER" id="PTHR30572:SF4">
    <property type="entry name" value="ABC TRANSPORTER PERMEASE YTRF"/>
    <property type="match status" value="1"/>
</dbReference>
<dbReference type="PANTHER" id="PTHR30572">
    <property type="entry name" value="MEMBRANE COMPONENT OF TRANSPORTER-RELATED"/>
    <property type="match status" value="1"/>
</dbReference>
<feature type="transmembrane region" description="Helical" evidence="7">
    <location>
        <begin position="407"/>
        <end position="424"/>
    </location>
</feature>
<feature type="domain" description="ABC3 transporter permease C-terminal" evidence="8">
    <location>
        <begin position="254"/>
        <end position="357"/>
    </location>
</feature>
<feature type="transmembrane region" description="Helical" evidence="7">
    <location>
        <begin position="248"/>
        <end position="275"/>
    </location>
</feature>
<evidence type="ECO:0000313" key="9">
    <source>
        <dbReference type="EMBL" id="MBM6745628.1"/>
    </source>
</evidence>
<evidence type="ECO:0000256" key="3">
    <source>
        <dbReference type="ARBA" id="ARBA00022692"/>
    </source>
</evidence>
<dbReference type="InterPro" id="IPR003838">
    <property type="entry name" value="ABC3_permease_C"/>
</dbReference>
<evidence type="ECO:0000256" key="2">
    <source>
        <dbReference type="ARBA" id="ARBA00022475"/>
    </source>
</evidence>
<feature type="transmembrane region" description="Helical" evidence="7">
    <location>
        <begin position="705"/>
        <end position="727"/>
    </location>
</feature>
<keyword evidence="4 7" id="KW-1133">Transmembrane helix</keyword>
<comment type="caution">
    <text evidence="9">The sequence shown here is derived from an EMBL/GenBank/DDBJ whole genome shotgun (WGS) entry which is preliminary data.</text>
</comment>